<gene>
    <name evidence="1" type="ORF">WKI58_38055</name>
</gene>
<name>A0ACC6QV05_9ACTN</name>
<organism evidence="1 2">
    <name type="scientific">Streptomyces pratisoli</name>
    <dbReference type="NCBI Taxonomy" id="3139917"/>
    <lineage>
        <taxon>Bacteria</taxon>
        <taxon>Bacillati</taxon>
        <taxon>Actinomycetota</taxon>
        <taxon>Actinomycetes</taxon>
        <taxon>Kitasatosporales</taxon>
        <taxon>Streptomycetaceae</taxon>
        <taxon>Streptomyces</taxon>
    </lineage>
</organism>
<protein>
    <submittedName>
        <fullName evidence="1">SUKH-4 family immunity protein</fullName>
    </submittedName>
</protein>
<evidence type="ECO:0000313" key="1">
    <source>
        <dbReference type="EMBL" id="MEJ8662209.1"/>
    </source>
</evidence>
<proteinExistence type="predicted"/>
<sequence>MNFSVTPMQLMQAYGLENIVYFPQSAVADFDARSASFLSTVGLPHSEVFASREDVADPYPADLDAITLGSRFDHYGMSCPAESRSWWMLGYLFTSLVAIDPKSAKVYAFPEGSSGYVELHRDVESLVYALIEFRKLEIDHDNDVNPEDLSARFKQVVGAFDPTPFADEESQWNLSLEELEHGMW</sequence>
<reference evidence="1" key="1">
    <citation type="submission" date="2024-03" db="EMBL/GenBank/DDBJ databases">
        <title>Novel Streptomyces species of biotechnological and ecological value are a feature of Machair soil.</title>
        <authorList>
            <person name="Prole J.R."/>
            <person name="Goodfellow M."/>
            <person name="Allenby N."/>
            <person name="Ward A.C."/>
        </authorList>
    </citation>
    <scope>NUCLEOTIDE SEQUENCE</scope>
    <source>
        <strain evidence="1">MS1.AVA.4</strain>
    </source>
</reference>
<comment type="caution">
    <text evidence="1">The sequence shown here is derived from an EMBL/GenBank/DDBJ whole genome shotgun (WGS) entry which is preliminary data.</text>
</comment>
<dbReference type="EMBL" id="JBBKAI010000002">
    <property type="protein sequence ID" value="MEJ8662209.1"/>
    <property type="molecule type" value="Genomic_DNA"/>
</dbReference>
<keyword evidence="2" id="KW-1185">Reference proteome</keyword>
<evidence type="ECO:0000313" key="2">
    <source>
        <dbReference type="Proteomes" id="UP001375539"/>
    </source>
</evidence>
<dbReference type="Proteomes" id="UP001375539">
    <property type="component" value="Unassembled WGS sequence"/>
</dbReference>
<accession>A0ACC6QV05</accession>